<accession>A0A0E9R1W7</accession>
<proteinExistence type="predicted"/>
<reference evidence="1" key="1">
    <citation type="submission" date="2014-11" db="EMBL/GenBank/DDBJ databases">
        <authorList>
            <person name="Amaro Gonzalez C."/>
        </authorList>
    </citation>
    <scope>NUCLEOTIDE SEQUENCE</scope>
</reference>
<protein>
    <submittedName>
        <fullName evidence="1">Uncharacterized protein</fullName>
    </submittedName>
</protein>
<organism evidence="1">
    <name type="scientific">Anguilla anguilla</name>
    <name type="common">European freshwater eel</name>
    <name type="synonym">Muraena anguilla</name>
    <dbReference type="NCBI Taxonomy" id="7936"/>
    <lineage>
        <taxon>Eukaryota</taxon>
        <taxon>Metazoa</taxon>
        <taxon>Chordata</taxon>
        <taxon>Craniata</taxon>
        <taxon>Vertebrata</taxon>
        <taxon>Euteleostomi</taxon>
        <taxon>Actinopterygii</taxon>
        <taxon>Neopterygii</taxon>
        <taxon>Teleostei</taxon>
        <taxon>Anguilliformes</taxon>
        <taxon>Anguillidae</taxon>
        <taxon>Anguilla</taxon>
    </lineage>
</organism>
<dbReference type="EMBL" id="GBXM01085458">
    <property type="protein sequence ID" value="JAH23119.1"/>
    <property type="molecule type" value="Transcribed_RNA"/>
</dbReference>
<dbReference type="AlphaFoldDB" id="A0A0E9R1W7"/>
<sequence length="18" mass="1866">MAPSSGSRNTSSRNADLD</sequence>
<evidence type="ECO:0000313" key="1">
    <source>
        <dbReference type="EMBL" id="JAH23119.1"/>
    </source>
</evidence>
<reference evidence="1" key="2">
    <citation type="journal article" date="2015" name="Fish Shellfish Immunol.">
        <title>Early steps in the European eel (Anguilla anguilla)-Vibrio vulnificus interaction in the gills: Role of the RtxA13 toxin.</title>
        <authorList>
            <person name="Callol A."/>
            <person name="Pajuelo D."/>
            <person name="Ebbesson L."/>
            <person name="Teles M."/>
            <person name="MacKenzie S."/>
            <person name="Amaro C."/>
        </authorList>
    </citation>
    <scope>NUCLEOTIDE SEQUENCE</scope>
</reference>
<name>A0A0E9R1W7_ANGAN</name>